<evidence type="ECO:0000313" key="1">
    <source>
        <dbReference type="EMBL" id="UTT43401.1"/>
    </source>
</evidence>
<sequence>MNKIQLTEPGWTRQNIWEGCILASIAHAVFIADAPDLAYEHSWDGDNYSTNDGQGSRGTVAFGQEIYVAGFRNERFAFNPVDANQYFIEASDQIQQMAEQETLQYLLDEVDGEDRPVVTTVLWESEQSVFSSHPYDVMLERGADLLEVQASAYEAALEYWEENFELTEEQLALVEKLYHLKLKDPTRQILLSEEDIQSINANDVEGIEESRISFSEIGIDWPSP</sequence>
<accession>A0ABY5FPC5</accession>
<dbReference type="Proteomes" id="UP001060325">
    <property type="component" value="Chromosome"/>
</dbReference>
<protein>
    <submittedName>
        <fullName evidence="1">Uncharacterized protein</fullName>
    </submittedName>
</protein>
<name>A0ABY5FPC5_9BACL</name>
<dbReference type="RefSeq" id="WP_255177788.1">
    <property type="nucleotide sequence ID" value="NZ_CP101462.1"/>
</dbReference>
<proteinExistence type="predicted"/>
<evidence type="ECO:0000313" key="2">
    <source>
        <dbReference type="Proteomes" id="UP001060325"/>
    </source>
</evidence>
<gene>
    <name evidence="1" type="ORF">NMQ00_02550</name>
</gene>
<keyword evidence="2" id="KW-1185">Reference proteome</keyword>
<reference evidence="1" key="1">
    <citation type="submission" date="2022-07" db="EMBL/GenBank/DDBJ databases">
        <title>Complete genome of CX2.</title>
        <authorList>
            <person name="Cao G."/>
        </authorList>
    </citation>
    <scope>NUCLEOTIDE SEQUENCE</scope>
    <source>
        <strain evidence="1">CX2</strain>
    </source>
</reference>
<dbReference type="EMBL" id="CP101462">
    <property type="protein sequence ID" value="UTT43401.1"/>
    <property type="molecule type" value="Genomic_DNA"/>
</dbReference>
<organism evidence="1 2">
    <name type="scientific">Exiguobacterium aurantiacum</name>
    <dbReference type="NCBI Taxonomy" id="33987"/>
    <lineage>
        <taxon>Bacteria</taxon>
        <taxon>Bacillati</taxon>
        <taxon>Bacillota</taxon>
        <taxon>Bacilli</taxon>
        <taxon>Bacillales</taxon>
        <taxon>Bacillales Family XII. Incertae Sedis</taxon>
        <taxon>Exiguobacterium</taxon>
    </lineage>
</organism>